<sequence length="112" mass="12486">MFQKAMKCFGHEAKSAGVAGTPISQTVNENQMVEATMVHVINYAPPNPQQTAVAFAPGHTAVYHDLITAVVLTAIERSDERERHQRTLVQAQENDAFYKSSMLNILTHDKQY</sequence>
<name>A0A1U7LSM6_NEOID</name>
<evidence type="ECO:0000313" key="1">
    <source>
        <dbReference type="EMBL" id="OLL25629.1"/>
    </source>
</evidence>
<evidence type="ECO:0000313" key="2">
    <source>
        <dbReference type="Proteomes" id="UP000186594"/>
    </source>
</evidence>
<dbReference type="EMBL" id="LXFE01000344">
    <property type="protein sequence ID" value="OLL25629.1"/>
    <property type="molecule type" value="Genomic_DNA"/>
</dbReference>
<keyword evidence="2" id="KW-1185">Reference proteome</keyword>
<dbReference type="AlphaFoldDB" id="A0A1U7LSM6"/>
<dbReference type="Proteomes" id="UP000186594">
    <property type="component" value="Unassembled WGS sequence"/>
</dbReference>
<reference evidence="1 2" key="1">
    <citation type="submission" date="2016-04" db="EMBL/GenBank/DDBJ databases">
        <title>Evolutionary innovation and constraint leading to complex multicellularity in the Ascomycota.</title>
        <authorList>
            <person name="Cisse O."/>
            <person name="Nguyen A."/>
            <person name="Hewitt D.A."/>
            <person name="Jedd G."/>
            <person name="Stajich J.E."/>
        </authorList>
    </citation>
    <scope>NUCLEOTIDE SEQUENCE [LARGE SCALE GENOMIC DNA]</scope>
    <source>
        <strain evidence="1 2">DAH-3</strain>
    </source>
</reference>
<comment type="caution">
    <text evidence="1">The sequence shown here is derived from an EMBL/GenBank/DDBJ whole genome shotgun (WGS) entry which is preliminary data.</text>
</comment>
<gene>
    <name evidence="1" type="ORF">NEOLI_002967</name>
</gene>
<accession>A0A1U7LSM6</accession>
<protein>
    <submittedName>
        <fullName evidence="1">Uncharacterized protein</fullName>
    </submittedName>
</protein>
<proteinExistence type="predicted"/>
<organism evidence="1 2">
    <name type="scientific">Neolecta irregularis (strain DAH-3)</name>
    <dbReference type="NCBI Taxonomy" id="1198029"/>
    <lineage>
        <taxon>Eukaryota</taxon>
        <taxon>Fungi</taxon>
        <taxon>Dikarya</taxon>
        <taxon>Ascomycota</taxon>
        <taxon>Taphrinomycotina</taxon>
        <taxon>Neolectales</taxon>
        <taxon>Neolectaceae</taxon>
        <taxon>Neolecta</taxon>
    </lineage>
</organism>